<reference evidence="5 6" key="1">
    <citation type="journal article" date="2024" name="Science">
        <title>Giant polyketide synthase enzymes in the biosynthesis of giant marine polyether toxins.</title>
        <authorList>
            <person name="Fallon T.R."/>
            <person name="Shende V.V."/>
            <person name="Wierzbicki I.H."/>
            <person name="Pendleton A.L."/>
            <person name="Watervoot N.F."/>
            <person name="Auber R.P."/>
            <person name="Gonzalez D.J."/>
            <person name="Wisecaver J.H."/>
            <person name="Moore B.S."/>
        </authorList>
    </citation>
    <scope>NUCLEOTIDE SEQUENCE [LARGE SCALE GENOMIC DNA]</scope>
    <source>
        <strain evidence="5 6">12B1</strain>
    </source>
</reference>
<feature type="coiled-coil region" evidence="1">
    <location>
        <begin position="255"/>
        <end position="289"/>
    </location>
</feature>
<comment type="caution">
    <text evidence="5">The sequence shown here is derived from an EMBL/GenBank/DDBJ whole genome shotgun (WGS) entry which is preliminary data.</text>
</comment>
<sequence>MAVAVPLLALAFLPPPRLAAAAAASPPRLPLPRPRAAAPPRLAADDDLLADDDLWQIVGAPRGAGLQEIRKAYRARARKLHPDLNDAPDAARQFRRLVRAFELLVARESAESAAGGARRNAAERARRAWEEVERRAWGRDAASASERPAGSRREAEARARGASEARRRRWRERLLSEMWREHMPLGFDGSEALRSVFVARVEAVVDELAAGGGRPEAEKKREGAAAASAVAAAAYESWADAEAREARELESIRVREVLEVEMQDARHRLLKHRERIRWLEANVAQAEKRAEMWRGATPASEADRVLAMERELAFLEQAGRLRARLDEQRTCVELLRRREAKLLDLLFASRQGSGRS</sequence>
<evidence type="ECO:0000259" key="4">
    <source>
        <dbReference type="PROSITE" id="PS50076"/>
    </source>
</evidence>
<dbReference type="Proteomes" id="UP001515480">
    <property type="component" value="Unassembled WGS sequence"/>
</dbReference>
<feature type="compositionally biased region" description="Basic and acidic residues" evidence="2">
    <location>
        <begin position="149"/>
        <end position="162"/>
    </location>
</feature>
<keyword evidence="6" id="KW-1185">Reference proteome</keyword>
<feature type="domain" description="J" evidence="4">
    <location>
        <begin position="53"/>
        <end position="133"/>
    </location>
</feature>
<dbReference type="InterPro" id="IPR051100">
    <property type="entry name" value="DnaJ_subfamily_B/C"/>
</dbReference>
<dbReference type="PRINTS" id="PR00625">
    <property type="entry name" value="JDOMAIN"/>
</dbReference>
<gene>
    <name evidence="5" type="ORF">AB1Y20_015950</name>
</gene>
<proteinExistence type="predicted"/>
<evidence type="ECO:0000256" key="1">
    <source>
        <dbReference type="SAM" id="Coils"/>
    </source>
</evidence>
<evidence type="ECO:0000256" key="3">
    <source>
        <dbReference type="SAM" id="SignalP"/>
    </source>
</evidence>
<dbReference type="PROSITE" id="PS50076">
    <property type="entry name" value="DNAJ_2"/>
    <property type="match status" value="1"/>
</dbReference>
<evidence type="ECO:0000256" key="2">
    <source>
        <dbReference type="SAM" id="MobiDB-lite"/>
    </source>
</evidence>
<evidence type="ECO:0000313" key="6">
    <source>
        <dbReference type="Proteomes" id="UP001515480"/>
    </source>
</evidence>
<accession>A0AB34K2U9</accession>
<feature type="compositionally biased region" description="Low complexity" evidence="2">
    <location>
        <begin position="139"/>
        <end position="148"/>
    </location>
</feature>
<protein>
    <recommendedName>
        <fullName evidence="4">J domain-containing protein</fullName>
    </recommendedName>
</protein>
<dbReference type="SMART" id="SM00271">
    <property type="entry name" value="DnaJ"/>
    <property type="match status" value="1"/>
</dbReference>
<dbReference type="InterPro" id="IPR036869">
    <property type="entry name" value="J_dom_sf"/>
</dbReference>
<dbReference type="InterPro" id="IPR001623">
    <property type="entry name" value="DnaJ_domain"/>
</dbReference>
<dbReference type="EMBL" id="JBGBPQ010000003">
    <property type="protein sequence ID" value="KAL1527275.1"/>
    <property type="molecule type" value="Genomic_DNA"/>
</dbReference>
<dbReference type="SUPFAM" id="SSF46565">
    <property type="entry name" value="Chaperone J-domain"/>
    <property type="match status" value="1"/>
</dbReference>
<dbReference type="AlphaFoldDB" id="A0AB34K2U9"/>
<dbReference type="Pfam" id="PF00226">
    <property type="entry name" value="DnaJ"/>
    <property type="match status" value="1"/>
</dbReference>
<feature type="chain" id="PRO_5044255945" description="J domain-containing protein" evidence="3">
    <location>
        <begin position="20"/>
        <end position="356"/>
    </location>
</feature>
<dbReference type="PANTHER" id="PTHR43908">
    <property type="entry name" value="AT29763P-RELATED"/>
    <property type="match status" value="1"/>
</dbReference>
<keyword evidence="1" id="KW-0175">Coiled coil</keyword>
<dbReference type="Gene3D" id="1.10.287.110">
    <property type="entry name" value="DnaJ domain"/>
    <property type="match status" value="1"/>
</dbReference>
<feature type="region of interest" description="Disordered" evidence="2">
    <location>
        <begin position="139"/>
        <end position="162"/>
    </location>
</feature>
<feature type="signal peptide" evidence="3">
    <location>
        <begin position="1"/>
        <end position="19"/>
    </location>
</feature>
<keyword evidence="3" id="KW-0732">Signal</keyword>
<name>A0AB34K2U9_PRYPA</name>
<dbReference type="CDD" id="cd06257">
    <property type="entry name" value="DnaJ"/>
    <property type="match status" value="1"/>
</dbReference>
<evidence type="ECO:0000313" key="5">
    <source>
        <dbReference type="EMBL" id="KAL1527275.1"/>
    </source>
</evidence>
<organism evidence="5 6">
    <name type="scientific">Prymnesium parvum</name>
    <name type="common">Toxic golden alga</name>
    <dbReference type="NCBI Taxonomy" id="97485"/>
    <lineage>
        <taxon>Eukaryota</taxon>
        <taxon>Haptista</taxon>
        <taxon>Haptophyta</taxon>
        <taxon>Prymnesiophyceae</taxon>
        <taxon>Prymnesiales</taxon>
        <taxon>Prymnesiaceae</taxon>
        <taxon>Prymnesium</taxon>
    </lineage>
</organism>